<dbReference type="Proteomes" id="UP001139344">
    <property type="component" value="Unassembled WGS sequence"/>
</dbReference>
<reference evidence="2" key="1">
    <citation type="submission" date="2021-12" db="EMBL/GenBank/DDBJ databases">
        <title>Description of Gramella crocea sp. nov., a new bacterium isolated from activated sludge.</title>
        <authorList>
            <person name="Zhang X."/>
        </authorList>
    </citation>
    <scope>NUCLEOTIDE SEQUENCE</scope>
    <source>
        <strain evidence="2">YB25</strain>
    </source>
</reference>
<proteinExistence type="predicted"/>
<dbReference type="AlphaFoldDB" id="A0A9X1UY55"/>
<dbReference type="InterPro" id="IPR025297">
    <property type="entry name" value="DUF4159"/>
</dbReference>
<evidence type="ECO:0000313" key="2">
    <source>
        <dbReference type="EMBL" id="MCG9972310.1"/>
    </source>
</evidence>
<protein>
    <submittedName>
        <fullName evidence="2">DUF4159 domain-containing protein</fullName>
    </submittedName>
</protein>
<feature type="domain" description="DUF4159" evidence="1">
    <location>
        <begin position="23"/>
        <end position="213"/>
    </location>
</feature>
<gene>
    <name evidence="2" type="ORF">LU635_11740</name>
</gene>
<evidence type="ECO:0000259" key="1">
    <source>
        <dbReference type="Pfam" id="PF13709"/>
    </source>
</evidence>
<comment type="caution">
    <text evidence="2">The sequence shown here is derived from an EMBL/GenBank/DDBJ whole genome shotgun (WGS) entry which is preliminary data.</text>
</comment>
<accession>A0A9X1UY55</accession>
<dbReference type="Pfam" id="PF13709">
    <property type="entry name" value="DUF4159"/>
    <property type="match status" value="1"/>
</dbReference>
<keyword evidence="3" id="KW-1185">Reference proteome</keyword>
<evidence type="ECO:0000313" key="3">
    <source>
        <dbReference type="Proteomes" id="UP001139344"/>
    </source>
</evidence>
<dbReference type="Gene3D" id="3.40.50.12140">
    <property type="entry name" value="Domain of unknown function DUF4159"/>
    <property type="match status" value="1"/>
</dbReference>
<name>A0A9X1UY55_9FLAO</name>
<dbReference type="RefSeq" id="WP_240099443.1">
    <property type="nucleotide sequence ID" value="NZ_JAJSON010000025.1"/>
</dbReference>
<dbReference type="EMBL" id="JAJSON010000025">
    <property type="protein sequence ID" value="MCG9972310.1"/>
    <property type="molecule type" value="Genomic_DNA"/>
</dbReference>
<sequence>MKLRFLIIIFITGILNFSYAQEIAVLKYSGGGDWYANPTALPNLIKFCNENINTRIDSRPQTVEPGSTDIFQFPFVHMTGHGNVLFNDAEVENLRNYLLSGGFLHIDDNYGMNQYIRNEIKKLFPEKELTELSAGHPVFSMAYDFPNGLPKIHEHDALPPQAFGIFDNGRLVLLFTYESDLGDGWESQQVHNDPEEVRQKALKMGANIIKYAFEN</sequence>
<organism evidence="2 3">
    <name type="scientific">Christiangramia crocea</name>
    <dbReference type="NCBI Taxonomy" id="2904124"/>
    <lineage>
        <taxon>Bacteria</taxon>
        <taxon>Pseudomonadati</taxon>
        <taxon>Bacteroidota</taxon>
        <taxon>Flavobacteriia</taxon>
        <taxon>Flavobacteriales</taxon>
        <taxon>Flavobacteriaceae</taxon>
        <taxon>Christiangramia</taxon>
    </lineage>
</organism>